<name>A0ABR3T763_9PEZI</name>
<dbReference type="PANTHER" id="PTHR10039">
    <property type="entry name" value="AMELOGENIN"/>
    <property type="match status" value="1"/>
</dbReference>
<comment type="caution">
    <text evidence="3">The sequence shown here is derived from an EMBL/GenBank/DDBJ whole genome shotgun (WGS) entry which is preliminary data.</text>
</comment>
<keyword evidence="1" id="KW-0677">Repeat</keyword>
<keyword evidence="3" id="KW-0418">Kinase</keyword>
<proteinExistence type="predicted"/>
<dbReference type="PANTHER" id="PTHR10039:SF15">
    <property type="entry name" value="NACHT DOMAIN-CONTAINING PROTEIN"/>
    <property type="match status" value="1"/>
</dbReference>
<keyword evidence="4" id="KW-1185">Reference proteome</keyword>
<sequence>MEMLKDRVEDIDDSHDEVLKPASIASLTAPDGPLHFFEKLLEELVSKLAPKDKLRKLAQPLSWPFDKKDITEMLGNLERLKTHFSLIIQNDLVQRQAQTSLALLSSLLEQVLLRTSSRTLPPEVLSLYSLHKQHGTRPTLAQITDVLKEVSSAYDALHIVVDALDECGESEDSALDFISAVLSLGSNIKLLCTSRFSSTFDVFFEDNTATRLAISAQNEDIRIFLEERIRRQSRLAKHIRADPTLEEEIITTIIEESHGM</sequence>
<dbReference type="EMBL" id="JAJVDC020000011">
    <property type="protein sequence ID" value="KAL1635337.1"/>
    <property type="molecule type" value="Genomic_DNA"/>
</dbReference>
<keyword evidence="3" id="KW-0723">Serine/threonine-protein kinase</keyword>
<feature type="domain" description="Nephrocystin 3-like N-terminal" evidence="2">
    <location>
        <begin position="95"/>
        <end position="195"/>
    </location>
</feature>
<dbReference type="GO" id="GO:0004674">
    <property type="term" value="F:protein serine/threonine kinase activity"/>
    <property type="evidence" value="ECO:0007669"/>
    <property type="project" value="UniProtKB-KW"/>
</dbReference>
<evidence type="ECO:0000313" key="3">
    <source>
        <dbReference type="EMBL" id="KAL1635337.1"/>
    </source>
</evidence>
<organism evidence="3 4">
    <name type="scientific">Neofusicoccum ribis</name>
    <dbReference type="NCBI Taxonomy" id="45134"/>
    <lineage>
        <taxon>Eukaryota</taxon>
        <taxon>Fungi</taxon>
        <taxon>Dikarya</taxon>
        <taxon>Ascomycota</taxon>
        <taxon>Pezizomycotina</taxon>
        <taxon>Dothideomycetes</taxon>
        <taxon>Dothideomycetes incertae sedis</taxon>
        <taxon>Botryosphaeriales</taxon>
        <taxon>Botryosphaeriaceae</taxon>
        <taxon>Neofusicoccum</taxon>
    </lineage>
</organism>
<keyword evidence="3" id="KW-0808">Transferase</keyword>
<dbReference type="InterPro" id="IPR056884">
    <property type="entry name" value="NPHP3-like_N"/>
</dbReference>
<accession>A0ABR3T763</accession>
<gene>
    <name evidence="3" type="primary">DUN1_2</name>
    <name evidence="3" type="ORF">SLS56_001760</name>
</gene>
<reference evidence="3 4" key="1">
    <citation type="submission" date="2024-02" db="EMBL/GenBank/DDBJ databases">
        <title>De novo assembly and annotation of 12 fungi associated with fruit tree decline syndrome in Ontario, Canada.</title>
        <authorList>
            <person name="Sulman M."/>
            <person name="Ellouze W."/>
            <person name="Ilyukhin E."/>
        </authorList>
    </citation>
    <scope>NUCLEOTIDE SEQUENCE [LARGE SCALE GENOMIC DNA]</scope>
    <source>
        <strain evidence="3 4">M1-105</strain>
    </source>
</reference>
<evidence type="ECO:0000259" key="2">
    <source>
        <dbReference type="Pfam" id="PF24883"/>
    </source>
</evidence>
<evidence type="ECO:0000256" key="1">
    <source>
        <dbReference type="ARBA" id="ARBA00022737"/>
    </source>
</evidence>
<protein>
    <submittedName>
        <fullName evidence="3">Serine/threonine protein kinase</fullName>
    </submittedName>
</protein>
<dbReference type="Pfam" id="PF24883">
    <property type="entry name" value="NPHP3_N"/>
    <property type="match status" value="1"/>
</dbReference>
<dbReference type="Proteomes" id="UP001521116">
    <property type="component" value="Unassembled WGS sequence"/>
</dbReference>
<evidence type="ECO:0000313" key="4">
    <source>
        <dbReference type="Proteomes" id="UP001521116"/>
    </source>
</evidence>